<dbReference type="PANTHER" id="PTHR45586">
    <property type="entry name" value="TPR REPEAT-CONTAINING PROTEIN PA4667"/>
    <property type="match status" value="1"/>
</dbReference>
<organism evidence="5 6">
    <name type="scientific">Azonexus fungiphilus</name>
    <dbReference type="NCBI Taxonomy" id="146940"/>
    <lineage>
        <taxon>Bacteria</taxon>
        <taxon>Pseudomonadati</taxon>
        <taxon>Pseudomonadota</taxon>
        <taxon>Betaproteobacteria</taxon>
        <taxon>Rhodocyclales</taxon>
        <taxon>Azonexaceae</taxon>
        <taxon>Azonexus</taxon>
    </lineage>
</organism>
<gene>
    <name evidence="5" type="ORF">DFR40_0247</name>
</gene>
<keyword evidence="2 3" id="KW-0802">TPR repeat</keyword>
<sequence>MSPKQLLAAPTLALCLVLSQPARAAAPPEEDLLGRTVFQVLLGELALRQGAVDLSMQAWADLAERTRDPKVLARAVEIAGYAGDNERALRLVGLWLEIEPDSQAARQAQVALLVQSRQLDRLAPELGPLLESDKENLASNLLHLNRMLARITDKGAVLSLLDRVLKPYLGLPEAHFALAQAALAAGDEPRALAETEAALKLRPSWEIAAIAQAKLLGRQDAGRGVDLLARFVERHPDARDARLALAQMLIGEKRLDAARQHYQRLLKDFPDEPNVLYPAAILALQDGDRETGKRQLERLLETPYPDRSGVHYLLGQIAQEAGQPEQALGHFRQVTAGERYVAARARSAVILLGLNRNDEALALLHDTRGATPAERSQLALAEAQMQRDGGREDAAYAALEKALASSPDDPDLLYDAALTAERLGRHQPMENHLRRLLRNQPDHPHALNALGYSFAERGIRLDEAEQLLTRAIALAPDDAFIMDSVGWLQYRQGKLAQALQTLQAAYRLKADPEIAAHLGEVLWQAGRRDEARRLWQEAASRHPDNKVLQAAMQKFQP</sequence>
<dbReference type="PROSITE" id="PS50005">
    <property type="entry name" value="TPR"/>
    <property type="match status" value="1"/>
</dbReference>
<dbReference type="InterPro" id="IPR011990">
    <property type="entry name" value="TPR-like_helical_dom_sf"/>
</dbReference>
<dbReference type="InterPro" id="IPR019734">
    <property type="entry name" value="TPR_rpt"/>
</dbReference>
<reference evidence="5 6" key="1">
    <citation type="submission" date="2018-10" db="EMBL/GenBank/DDBJ databases">
        <title>Genomic Encyclopedia of Type Strains, Phase IV (KMG-IV): sequencing the most valuable type-strain genomes for metagenomic binning, comparative biology and taxonomic classification.</title>
        <authorList>
            <person name="Goeker M."/>
        </authorList>
    </citation>
    <scope>NUCLEOTIDE SEQUENCE [LARGE SCALE GENOMIC DNA]</scope>
    <source>
        <strain evidence="5 6">DSM 23841</strain>
    </source>
</reference>
<evidence type="ECO:0000256" key="4">
    <source>
        <dbReference type="SAM" id="SignalP"/>
    </source>
</evidence>
<dbReference type="Gene3D" id="1.25.40.10">
    <property type="entry name" value="Tetratricopeptide repeat domain"/>
    <property type="match status" value="2"/>
</dbReference>
<dbReference type="OrthoDB" id="9766710at2"/>
<dbReference type="AlphaFoldDB" id="A0A495WM76"/>
<dbReference type="Pfam" id="PF07721">
    <property type="entry name" value="TPR_4"/>
    <property type="match status" value="1"/>
</dbReference>
<comment type="caution">
    <text evidence="5">The sequence shown here is derived from an EMBL/GenBank/DDBJ whole genome shotgun (WGS) entry which is preliminary data.</text>
</comment>
<name>A0A495WM76_9RHOO</name>
<dbReference type="GO" id="GO:0042802">
    <property type="term" value="F:identical protein binding"/>
    <property type="evidence" value="ECO:0007669"/>
    <property type="project" value="InterPro"/>
</dbReference>
<feature type="repeat" description="TPR" evidence="3">
    <location>
        <begin position="512"/>
        <end position="545"/>
    </location>
</feature>
<proteinExistence type="predicted"/>
<evidence type="ECO:0000256" key="1">
    <source>
        <dbReference type="ARBA" id="ARBA00022737"/>
    </source>
</evidence>
<dbReference type="InterPro" id="IPR051012">
    <property type="entry name" value="CellSynth/LPSAsmb/PSIAsmb"/>
</dbReference>
<dbReference type="SMART" id="SM00028">
    <property type="entry name" value="TPR"/>
    <property type="match status" value="7"/>
</dbReference>
<accession>A0A495WM76</accession>
<keyword evidence="1" id="KW-0677">Repeat</keyword>
<evidence type="ECO:0000256" key="2">
    <source>
        <dbReference type="ARBA" id="ARBA00022803"/>
    </source>
</evidence>
<feature type="signal peptide" evidence="4">
    <location>
        <begin position="1"/>
        <end position="24"/>
    </location>
</feature>
<dbReference type="RefSeq" id="WP_147431271.1">
    <property type="nucleotide sequence ID" value="NZ_JAANMQ010000004.1"/>
</dbReference>
<keyword evidence="4" id="KW-0732">Signal</keyword>
<evidence type="ECO:0000313" key="6">
    <source>
        <dbReference type="Proteomes" id="UP000270626"/>
    </source>
</evidence>
<dbReference type="SUPFAM" id="SSF48452">
    <property type="entry name" value="TPR-like"/>
    <property type="match status" value="2"/>
</dbReference>
<keyword evidence="6" id="KW-1185">Reference proteome</keyword>
<dbReference type="Proteomes" id="UP000270626">
    <property type="component" value="Unassembled WGS sequence"/>
</dbReference>
<protein>
    <submittedName>
        <fullName evidence="5">Flp pilus assembly protein TadD</fullName>
    </submittedName>
</protein>
<dbReference type="PANTHER" id="PTHR45586:SF1">
    <property type="entry name" value="LIPOPOLYSACCHARIDE ASSEMBLY PROTEIN B"/>
    <property type="match status" value="1"/>
</dbReference>
<dbReference type="Pfam" id="PF13432">
    <property type="entry name" value="TPR_16"/>
    <property type="match status" value="4"/>
</dbReference>
<dbReference type="EMBL" id="RBXP01000002">
    <property type="protein sequence ID" value="RKT62911.1"/>
    <property type="molecule type" value="Genomic_DNA"/>
</dbReference>
<dbReference type="Pfam" id="PF14559">
    <property type="entry name" value="TPR_19"/>
    <property type="match status" value="1"/>
</dbReference>
<evidence type="ECO:0000313" key="5">
    <source>
        <dbReference type="EMBL" id="RKT62911.1"/>
    </source>
</evidence>
<evidence type="ECO:0000256" key="3">
    <source>
        <dbReference type="PROSITE-ProRule" id="PRU00339"/>
    </source>
</evidence>
<feature type="chain" id="PRO_5019861716" evidence="4">
    <location>
        <begin position="25"/>
        <end position="557"/>
    </location>
</feature>
<dbReference type="InterPro" id="IPR011717">
    <property type="entry name" value="TPR-4"/>
</dbReference>